<keyword evidence="10" id="KW-1185">Reference proteome</keyword>
<feature type="region of interest" description="Disordered" evidence="6">
    <location>
        <begin position="1"/>
        <end position="62"/>
    </location>
</feature>
<dbReference type="PROSITE" id="PS50888">
    <property type="entry name" value="BHLH"/>
    <property type="match status" value="1"/>
</dbReference>
<sequence length="238" mass="25474">MLMVSMQHFGRLPPPPRHPPPPPPPSQPPPGLRPAPPPPPPPPAMHHPHLQHGHVPGSMSRTLQYKKITKPLLERKRRARINRCLDELKELMVGAFEAEGENVAKLEKADILELTVRHLQKLHEAGRLAPPLSPPPGGATTADAVAHATRFQAGFSRCAAEAVRYLLTAPGLDAELGRRLVRHLAARCLGPAHAPASPSPAPSSTPSSPTPSSPAPSPSPPPAHEDDGDDAGPVWRPW</sequence>
<evidence type="ECO:0000256" key="4">
    <source>
        <dbReference type="ARBA" id="ARBA00023163"/>
    </source>
</evidence>
<gene>
    <name evidence="9" type="ORF">R5R35_010001</name>
</gene>
<reference evidence="9 10" key="1">
    <citation type="submission" date="2024-03" db="EMBL/GenBank/DDBJ databases">
        <title>The genome assembly and annotation of the cricket Gryllus longicercus Weissman &amp; Gray.</title>
        <authorList>
            <person name="Szrajer S."/>
            <person name="Gray D."/>
            <person name="Ylla G."/>
        </authorList>
    </citation>
    <scope>NUCLEOTIDE SEQUENCE [LARGE SCALE GENOMIC DNA]</scope>
    <source>
        <strain evidence="9">DAG 2021-001</strain>
        <tissue evidence="9">Whole body minus gut</tissue>
    </source>
</reference>
<evidence type="ECO:0000259" key="8">
    <source>
        <dbReference type="PROSITE" id="PS51054"/>
    </source>
</evidence>
<dbReference type="GO" id="GO:0046983">
    <property type="term" value="F:protein dimerization activity"/>
    <property type="evidence" value="ECO:0007669"/>
    <property type="project" value="InterPro"/>
</dbReference>
<evidence type="ECO:0000313" key="9">
    <source>
        <dbReference type="EMBL" id="KAK7869631.1"/>
    </source>
</evidence>
<evidence type="ECO:0008006" key="11">
    <source>
        <dbReference type="Google" id="ProtNLM"/>
    </source>
</evidence>
<dbReference type="SMART" id="SM00511">
    <property type="entry name" value="ORANGE"/>
    <property type="match status" value="1"/>
</dbReference>
<organism evidence="9 10">
    <name type="scientific">Gryllus longicercus</name>
    <dbReference type="NCBI Taxonomy" id="2509291"/>
    <lineage>
        <taxon>Eukaryota</taxon>
        <taxon>Metazoa</taxon>
        <taxon>Ecdysozoa</taxon>
        <taxon>Arthropoda</taxon>
        <taxon>Hexapoda</taxon>
        <taxon>Insecta</taxon>
        <taxon>Pterygota</taxon>
        <taxon>Neoptera</taxon>
        <taxon>Polyneoptera</taxon>
        <taxon>Orthoptera</taxon>
        <taxon>Ensifera</taxon>
        <taxon>Gryllidea</taxon>
        <taxon>Grylloidea</taxon>
        <taxon>Gryllidae</taxon>
        <taxon>Gryllinae</taxon>
        <taxon>Gryllus</taxon>
    </lineage>
</organism>
<comment type="caution">
    <text evidence="9">The sequence shown here is derived from an EMBL/GenBank/DDBJ whole genome shotgun (WGS) entry which is preliminary data.</text>
</comment>
<dbReference type="Pfam" id="PF07527">
    <property type="entry name" value="Hairy_orange"/>
    <property type="match status" value="1"/>
</dbReference>
<dbReference type="PANTHER" id="PTHR10985">
    <property type="entry name" value="BASIC HELIX-LOOP-HELIX TRANSCRIPTION FACTOR, HES-RELATED"/>
    <property type="match status" value="1"/>
</dbReference>
<dbReference type="SUPFAM" id="SSF158457">
    <property type="entry name" value="Orange domain-like"/>
    <property type="match status" value="1"/>
</dbReference>
<feature type="compositionally biased region" description="Pro residues" evidence="6">
    <location>
        <begin position="197"/>
        <end position="222"/>
    </location>
</feature>
<dbReference type="FunFam" id="4.10.280.10:FF:000009">
    <property type="entry name" value="Transcription factor HES-1"/>
    <property type="match status" value="1"/>
</dbReference>
<dbReference type="Gene3D" id="6.10.250.980">
    <property type="match status" value="1"/>
</dbReference>
<dbReference type="EMBL" id="JAZDUA010000071">
    <property type="protein sequence ID" value="KAK7869631.1"/>
    <property type="molecule type" value="Genomic_DNA"/>
</dbReference>
<dbReference type="PROSITE" id="PS51054">
    <property type="entry name" value="ORANGE"/>
    <property type="match status" value="1"/>
</dbReference>
<evidence type="ECO:0000313" key="10">
    <source>
        <dbReference type="Proteomes" id="UP001378592"/>
    </source>
</evidence>
<dbReference type="Proteomes" id="UP001378592">
    <property type="component" value="Unassembled WGS sequence"/>
</dbReference>
<dbReference type="GO" id="GO:0006355">
    <property type="term" value="P:regulation of DNA-templated transcription"/>
    <property type="evidence" value="ECO:0007669"/>
    <property type="project" value="InterPro"/>
</dbReference>
<feature type="compositionally biased region" description="Pro residues" evidence="6">
    <location>
        <begin position="12"/>
        <end position="45"/>
    </location>
</feature>
<feature type="domain" description="BHLH" evidence="7">
    <location>
        <begin position="65"/>
        <end position="122"/>
    </location>
</feature>
<dbReference type="SMART" id="SM00353">
    <property type="entry name" value="HLH"/>
    <property type="match status" value="1"/>
</dbReference>
<evidence type="ECO:0000256" key="1">
    <source>
        <dbReference type="ARBA" id="ARBA00004123"/>
    </source>
</evidence>
<proteinExistence type="predicted"/>
<dbReference type="InterPro" id="IPR036638">
    <property type="entry name" value="HLH_DNA-bd_sf"/>
</dbReference>
<dbReference type="InterPro" id="IPR050370">
    <property type="entry name" value="HES_HEY"/>
</dbReference>
<name>A0AAN9VTR7_9ORTH</name>
<dbReference type="PRINTS" id="PR01217">
    <property type="entry name" value="PRICHEXTENSN"/>
</dbReference>
<comment type="subcellular location">
    <subcellularLocation>
        <location evidence="1">Nucleus</location>
    </subcellularLocation>
</comment>
<evidence type="ECO:0000259" key="7">
    <source>
        <dbReference type="PROSITE" id="PS50888"/>
    </source>
</evidence>
<evidence type="ECO:0000256" key="3">
    <source>
        <dbReference type="ARBA" id="ARBA00023125"/>
    </source>
</evidence>
<dbReference type="CDD" id="cd19741">
    <property type="entry name" value="bHLH-O_ESMB_like"/>
    <property type="match status" value="1"/>
</dbReference>
<keyword evidence="2" id="KW-0805">Transcription regulation</keyword>
<keyword evidence="3" id="KW-0238">DNA-binding</keyword>
<dbReference type="Gene3D" id="4.10.280.10">
    <property type="entry name" value="Helix-loop-helix DNA-binding domain"/>
    <property type="match status" value="1"/>
</dbReference>
<accession>A0AAN9VTR7</accession>
<keyword evidence="5" id="KW-0539">Nucleus</keyword>
<dbReference type="InterPro" id="IPR003650">
    <property type="entry name" value="Orange_dom"/>
</dbReference>
<evidence type="ECO:0000256" key="2">
    <source>
        <dbReference type="ARBA" id="ARBA00023015"/>
    </source>
</evidence>
<dbReference type="GO" id="GO:1990837">
    <property type="term" value="F:sequence-specific double-stranded DNA binding"/>
    <property type="evidence" value="ECO:0007669"/>
    <property type="project" value="UniProtKB-ARBA"/>
</dbReference>
<dbReference type="SUPFAM" id="SSF47459">
    <property type="entry name" value="HLH, helix-loop-helix DNA-binding domain"/>
    <property type="match status" value="1"/>
</dbReference>
<evidence type="ECO:0000256" key="5">
    <source>
        <dbReference type="ARBA" id="ARBA00023242"/>
    </source>
</evidence>
<dbReference type="InterPro" id="IPR011598">
    <property type="entry name" value="bHLH_dom"/>
</dbReference>
<dbReference type="Pfam" id="PF00010">
    <property type="entry name" value="HLH"/>
    <property type="match status" value="1"/>
</dbReference>
<evidence type="ECO:0000256" key="6">
    <source>
        <dbReference type="SAM" id="MobiDB-lite"/>
    </source>
</evidence>
<dbReference type="GO" id="GO:0005634">
    <property type="term" value="C:nucleus"/>
    <property type="evidence" value="ECO:0007669"/>
    <property type="project" value="UniProtKB-SubCell"/>
</dbReference>
<dbReference type="AlphaFoldDB" id="A0AAN9VTR7"/>
<feature type="region of interest" description="Disordered" evidence="6">
    <location>
        <begin position="192"/>
        <end position="238"/>
    </location>
</feature>
<feature type="domain" description="Orange" evidence="8">
    <location>
        <begin position="151"/>
        <end position="184"/>
    </location>
</feature>
<keyword evidence="4" id="KW-0804">Transcription</keyword>
<protein>
    <recommendedName>
        <fullName evidence="11">Enhancer of split mbeta protein</fullName>
    </recommendedName>
</protein>